<organism evidence="1">
    <name type="scientific">Phytophthora nicotianae</name>
    <name type="common">Potato buckeye rot agent</name>
    <name type="synonym">Phytophthora parasitica</name>
    <dbReference type="NCBI Taxonomy" id="4792"/>
    <lineage>
        <taxon>Eukaryota</taxon>
        <taxon>Sar</taxon>
        <taxon>Stramenopiles</taxon>
        <taxon>Oomycota</taxon>
        <taxon>Peronosporomycetes</taxon>
        <taxon>Peronosporales</taxon>
        <taxon>Peronosporaceae</taxon>
        <taxon>Phytophthora</taxon>
    </lineage>
</organism>
<sequence length="32" mass="3923">MCRCRTQSSRTRTSCLYRIKTAHWPGLLRRRK</sequence>
<proteinExistence type="predicted"/>
<dbReference type="AlphaFoldDB" id="W2MFA0"/>
<name>W2MFA0_PHYNI</name>
<gene>
    <name evidence="1" type="ORF">L914_18002</name>
</gene>
<accession>W2MFA0</accession>
<protein>
    <submittedName>
        <fullName evidence="1">Uncharacterized protein</fullName>
    </submittedName>
</protein>
<evidence type="ECO:0000313" key="1">
    <source>
        <dbReference type="EMBL" id="ETM35037.1"/>
    </source>
</evidence>
<dbReference type="Proteomes" id="UP000054532">
    <property type="component" value="Unassembled WGS sequence"/>
</dbReference>
<reference evidence="1" key="1">
    <citation type="submission" date="2013-11" db="EMBL/GenBank/DDBJ databases">
        <title>The Genome Sequence of Phytophthora parasitica IAC_01/95.</title>
        <authorList>
            <consortium name="The Broad Institute Genomics Platform"/>
            <person name="Russ C."/>
            <person name="Tyler B."/>
            <person name="Panabieres F."/>
            <person name="Shan W."/>
            <person name="Tripathy S."/>
            <person name="Grunwald N."/>
            <person name="Machado M."/>
            <person name="Johnson C.S."/>
            <person name="Arredondo F."/>
            <person name="Hong C."/>
            <person name="Coffey M."/>
            <person name="Young S.K."/>
            <person name="Zeng Q."/>
            <person name="Gargeya S."/>
            <person name="Fitzgerald M."/>
            <person name="Abouelleil A."/>
            <person name="Alvarado L."/>
            <person name="Chapman S.B."/>
            <person name="Gainer-Dewar J."/>
            <person name="Goldberg J."/>
            <person name="Griggs A."/>
            <person name="Gujja S."/>
            <person name="Hansen M."/>
            <person name="Howarth C."/>
            <person name="Imamovic A."/>
            <person name="Ireland A."/>
            <person name="Larimer J."/>
            <person name="McCowan C."/>
            <person name="Murphy C."/>
            <person name="Pearson M."/>
            <person name="Poon T.W."/>
            <person name="Priest M."/>
            <person name="Roberts A."/>
            <person name="Saif S."/>
            <person name="Shea T."/>
            <person name="Sykes S."/>
            <person name="Wortman J."/>
            <person name="Nusbaum C."/>
            <person name="Birren B."/>
        </authorList>
    </citation>
    <scope>NUCLEOTIDE SEQUENCE [LARGE SCALE GENOMIC DNA]</scope>
    <source>
        <strain evidence="1">IAC_01/95</strain>
    </source>
</reference>
<dbReference type="EMBL" id="KI695671">
    <property type="protein sequence ID" value="ETM35037.1"/>
    <property type="molecule type" value="Genomic_DNA"/>
</dbReference>